<protein>
    <submittedName>
        <fullName evidence="2">Uncharacterized protein</fullName>
    </submittedName>
</protein>
<gene>
    <name evidence="2" type="ORF">U0070_012922</name>
</gene>
<feature type="region of interest" description="Disordered" evidence="1">
    <location>
        <begin position="25"/>
        <end position="48"/>
    </location>
</feature>
<feature type="non-terminal residue" evidence="2">
    <location>
        <position position="1"/>
    </location>
</feature>
<keyword evidence="3" id="KW-1185">Reference proteome</keyword>
<dbReference type="Proteomes" id="UP001488838">
    <property type="component" value="Unassembled WGS sequence"/>
</dbReference>
<name>A0AAW0H6D5_MYOGA</name>
<proteinExistence type="predicted"/>
<sequence length="120" mass="13814">TIQVPSALSPWRHFSQLTSWFPGTTVSERQTQQRSSSPGRAAMREQSVRRLASSQRLHPLQLLQNQKLGIVLKLDQAYLPSTVHLEQVSKGYKVRARVRRVKRWQETRGDSYLFDGAQVQ</sequence>
<reference evidence="2 3" key="1">
    <citation type="journal article" date="2023" name="bioRxiv">
        <title>Conserved and derived expression patterns and positive selection on dental genes reveal complex evolutionary context of ever-growing rodent molars.</title>
        <authorList>
            <person name="Calamari Z.T."/>
            <person name="Song A."/>
            <person name="Cohen E."/>
            <person name="Akter M."/>
            <person name="Roy R.D."/>
            <person name="Hallikas O."/>
            <person name="Christensen M.M."/>
            <person name="Li P."/>
            <person name="Marangoni P."/>
            <person name="Jernvall J."/>
            <person name="Klein O.D."/>
        </authorList>
    </citation>
    <scope>NUCLEOTIDE SEQUENCE [LARGE SCALE GENOMIC DNA]</scope>
    <source>
        <strain evidence="2">V071</strain>
    </source>
</reference>
<comment type="caution">
    <text evidence="2">The sequence shown here is derived from an EMBL/GenBank/DDBJ whole genome shotgun (WGS) entry which is preliminary data.</text>
</comment>
<evidence type="ECO:0000313" key="2">
    <source>
        <dbReference type="EMBL" id="KAK7796973.1"/>
    </source>
</evidence>
<organism evidence="2 3">
    <name type="scientific">Myodes glareolus</name>
    <name type="common">Bank vole</name>
    <name type="synonym">Clethrionomys glareolus</name>
    <dbReference type="NCBI Taxonomy" id="447135"/>
    <lineage>
        <taxon>Eukaryota</taxon>
        <taxon>Metazoa</taxon>
        <taxon>Chordata</taxon>
        <taxon>Craniata</taxon>
        <taxon>Vertebrata</taxon>
        <taxon>Euteleostomi</taxon>
        <taxon>Mammalia</taxon>
        <taxon>Eutheria</taxon>
        <taxon>Euarchontoglires</taxon>
        <taxon>Glires</taxon>
        <taxon>Rodentia</taxon>
        <taxon>Myomorpha</taxon>
        <taxon>Muroidea</taxon>
        <taxon>Cricetidae</taxon>
        <taxon>Arvicolinae</taxon>
        <taxon>Myodes</taxon>
    </lineage>
</organism>
<dbReference type="AlphaFoldDB" id="A0AAW0H6D5"/>
<dbReference type="EMBL" id="JBBHLL010000940">
    <property type="protein sequence ID" value="KAK7796973.1"/>
    <property type="molecule type" value="Genomic_DNA"/>
</dbReference>
<evidence type="ECO:0000256" key="1">
    <source>
        <dbReference type="SAM" id="MobiDB-lite"/>
    </source>
</evidence>
<feature type="compositionally biased region" description="Polar residues" evidence="1">
    <location>
        <begin position="25"/>
        <end position="38"/>
    </location>
</feature>
<evidence type="ECO:0000313" key="3">
    <source>
        <dbReference type="Proteomes" id="UP001488838"/>
    </source>
</evidence>
<accession>A0AAW0H6D5</accession>